<dbReference type="EMBL" id="MW423737">
    <property type="protein sequence ID" value="QQK88539.1"/>
    <property type="molecule type" value="Genomic_DNA"/>
</dbReference>
<reference evidence="1" key="1">
    <citation type="submission" date="2020-12" db="EMBL/GenBank/DDBJ databases">
        <authorList>
            <person name="Hu Z."/>
        </authorList>
    </citation>
    <scope>NUCLEOTIDE SEQUENCE</scope>
</reference>
<name>A0A7T7CLE5_9CAUD</name>
<protein>
    <submittedName>
        <fullName evidence="1">Uncharacterized protein</fullName>
    </submittedName>
</protein>
<organism evidence="1">
    <name type="scientific">Vibrio phage PH669</name>
    <dbReference type="NCBI Taxonomy" id="2800823"/>
    <lineage>
        <taxon>Viruses</taxon>
        <taxon>Duplodnaviria</taxon>
        <taxon>Heunggongvirae</taxon>
        <taxon>Uroviricota</taxon>
        <taxon>Caudoviricetes</taxon>
        <taxon>Queuovirinae</taxon>
    </lineage>
</organism>
<sequence>MHSLPKAASMWKRKQYEEATKAVQTMFNHIKKPSDFTYGFEYAFRGMNARIVVSDTYFTLVCGDNRHSVPRNKDAGVVTTFTGR</sequence>
<proteinExistence type="predicted"/>
<accession>A0A7T7CLE5</accession>
<evidence type="ECO:0000313" key="1">
    <source>
        <dbReference type="EMBL" id="QQK88539.1"/>
    </source>
</evidence>